<protein>
    <submittedName>
        <fullName evidence="5">MarR family transcriptional regulator</fullName>
    </submittedName>
</protein>
<evidence type="ECO:0000256" key="2">
    <source>
        <dbReference type="ARBA" id="ARBA00023125"/>
    </source>
</evidence>
<dbReference type="InterPro" id="IPR036388">
    <property type="entry name" value="WH-like_DNA-bd_sf"/>
</dbReference>
<dbReference type="SMART" id="SM00347">
    <property type="entry name" value="HTH_MARR"/>
    <property type="match status" value="1"/>
</dbReference>
<keyword evidence="6" id="KW-1185">Reference proteome</keyword>
<organism evidence="5 6">
    <name type="scientific">Caulobacter segnis</name>
    <dbReference type="NCBI Taxonomy" id="88688"/>
    <lineage>
        <taxon>Bacteria</taxon>
        <taxon>Pseudomonadati</taxon>
        <taxon>Pseudomonadota</taxon>
        <taxon>Alphaproteobacteria</taxon>
        <taxon>Caulobacterales</taxon>
        <taxon>Caulobacteraceae</taxon>
        <taxon>Caulobacter</taxon>
    </lineage>
</organism>
<dbReference type="PANTHER" id="PTHR33164">
    <property type="entry name" value="TRANSCRIPTIONAL REGULATOR, MARR FAMILY"/>
    <property type="match status" value="1"/>
</dbReference>
<proteinExistence type="predicted"/>
<dbReference type="Proteomes" id="UP001057520">
    <property type="component" value="Chromosome"/>
</dbReference>
<keyword evidence="2" id="KW-0238">DNA-binding</keyword>
<feature type="domain" description="HTH marR-type" evidence="4">
    <location>
        <begin position="9"/>
        <end position="142"/>
    </location>
</feature>
<keyword evidence="3" id="KW-0804">Transcription</keyword>
<dbReference type="EMBL" id="CP096040">
    <property type="protein sequence ID" value="USQ94598.1"/>
    <property type="molecule type" value="Genomic_DNA"/>
</dbReference>
<sequence length="154" mass="16334">MTSVRTLDERAFAQGLLRLARVYRKEVNRALAAHGISDAKALPVLHIARAGGGMRQGMLAEEIGVEGPSLVRILDQLCQANLVERRDDPSDKRAKTLHLTVEGQALAAVVEDAVQIVRAQLLADVGDADLAAAVRTFAAFEAALDAAAGQGAER</sequence>
<evidence type="ECO:0000313" key="6">
    <source>
        <dbReference type="Proteomes" id="UP001057520"/>
    </source>
</evidence>
<evidence type="ECO:0000256" key="3">
    <source>
        <dbReference type="ARBA" id="ARBA00023163"/>
    </source>
</evidence>
<dbReference type="InterPro" id="IPR039422">
    <property type="entry name" value="MarR/SlyA-like"/>
</dbReference>
<accession>A0ABY4ZP67</accession>
<reference evidence="5 6" key="1">
    <citation type="submission" date="2022-04" db="EMBL/GenBank/DDBJ databases">
        <title>Genome sequence of soybean root-associated Caulobacter segnis RL271.</title>
        <authorList>
            <person name="Longley R."/>
            <person name="Bonito G."/>
            <person name="Trigodet F."/>
            <person name="Crosson S."/>
            <person name="Fiebig A."/>
        </authorList>
    </citation>
    <scope>NUCLEOTIDE SEQUENCE [LARGE SCALE GENOMIC DNA]</scope>
    <source>
        <strain evidence="5 6">RL271</strain>
    </source>
</reference>
<dbReference type="Gene3D" id="1.10.10.10">
    <property type="entry name" value="Winged helix-like DNA-binding domain superfamily/Winged helix DNA-binding domain"/>
    <property type="match status" value="1"/>
</dbReference>
<dbReference type="Pfam" id="PF12802">
    <property type="entry name" value="MarR_2"/>
    <property type="match status" value="1"/>
</dbReference>
<dbReference type="PROSITE" id="PS50995">
    <property type="entry name" value="HTH_MARR_2"/>
    <property type="match status" value="1"/>
</dbReference>
<dbReference type="InterPro" id="IPR000835">
    <property type="entry name" value="HTH_MarR-typ"/>
</dbReference>
<dbReference type="PANTHER" id="PTHR33164:SF64">
    <property type="entry name" value="TRANSCRIPTIONAL REGULATOR SLYA"/>
    <property type="match status" value="1"/>
</dbReference>
<evidence type="ECO:0000259" key="4">
    <source>
        <dbReference type="PROSITE" id="PS50995"/>
    </source>
</evidence>
<name>A0ABY4ZP67_9CAUL</name>
<dbReference type="PRINTS" id="PR00598">
    <property type="entry name" value="HTHMARR"/>
</dbReference>
<dbReference type="SUPFAM" id="SSF46785">
    <property type="entry name" value="Winged helix' DNA-binding domain"/>
    <property type="match status" value="1"/>
</dbReference>
<keyword evidence="1" id="KW-0805">Transcription regulation</keyword>
<evidence type="ECO:0000256" key="1">
    <source>
        <dbReference type="ARBA" id="ARBA00023015"/>
    </source>
</evidence>
<gene>
    <name evidence="5" type="ORF">MZV50_18715</name>
</gene>
<dbReference type="InterPro" id="IPR036390">
    <property type="entry name" value="WH_DNA-bd_sf"/>
</dbReference>
<evidence type="ECO:0000313" key="5">
    <source>
        <dbReference type="EMBL" id="USQ94598.1"/>
    </source>
</evidence>